<keyword evidence="1" id="KW-1133">Transmembrane helix</keyword>
<dbReference type="Pfam" id="PF11167">
    <property type="entry name" value="DUF2953"/>
    <property type="match status" value="1"/>
</dbReference>
<keyword evidence="1" id="KW-0812">Transmembrane</keyword>
<dbReference type="EMBL" id="NHRJ02000002">
    <property type="protein sequence ID" value="PZE21989.1"/>
    <property type="molecule type" value="Genomic_DNA"/>
</dbReference>
<dbReference type="AlphaFoldDB" id="A0A2W1NBB5"/>
<gene>
    <name evidence="2" type="ORF">CBW46_006215</name>
</gene>
<comment type="caution">
    <text evidence="2">The sequence shown here is derived from an EMBL/GenBank/DDBJ whole genome shotgun (WGS) entry which is preliminary data.</text>
</comment>
<dbReference type="InterPro" id="IPR021338">
    <property type="entry name" value="DUF2953"/>
</dbReference>
<feature type="transmembrane region" description="Helical" evidence="1">
    <location>
        <begin position="48"/>
        <end position="66"/>
    </location>
</feature>
<evidence type="ECO:0000256" key="1">
    <source>
        <dbReference type="SAM" id="Phobius"/>
    </source>
</evidence>
<proteinExistence type="predicted"/>
<keyword evidence="1" id="KW-0472">Membrane</keyword>
<accession>A0A2W1NBB5</accession>
<reference evidence="2" key="1">
    <citation type="submission" date="2018-06" db="EMBL/GenBank/DDBJ databases">
        <title>Paenibacillus xerothermodurans sp. nov. an extremely dry heat resistant spore forming bacterium isolated from the soil of Cape Canaveral, Florida.</title>
        <authorList>
            <person name="Seuylemezian A."/>
            <person name="Kaur N."/>
            <person name="Patil P."/>
            <person name="Patil P."/>
            <person name="Mayilraj S."/>
            <person name="Vaishampayan P."/>
        </authorList>
    </citation>
    <scope>NUCLEOTIDE SEQUENCE [LARGE SCALE GENOMIC DNA]</scope>
    <source>
        <strain evidence="2">ATCC 27380</strain>
    </source>
</reference>
<sequence length="270" mass="31050">MFYHYRAILTPERRKRCFFHQGFSFCGVPPTRDVRHSTGNDSGGMNMVFAWIAGVLVVGFIILLSSKVECRISASRENKNDEILIDVHALYGLVKKRLAIPIMNFISLSEGLGVKSQFIDKSENQLLLELNRNIDKRTIQQLFDNLRQLLTHCVRFDRWLSDTLGHVHCTRMYWKTELGVGDAAETAMTTGMVWGLKSSLLGVAFRFIKLHARPELLVQPHFNGTKFTTEVTCTTHIRLFYVCVAGLHLVYRIFKVKNGLRTWQRVLFKV</sequence>
<evidence type="ECO:0000313" key="3">
    <source>
        <dbReference type="Proteomes" id="UP000214746"/>
    </source>
</evidence>
<protein>
    <submittedName>
        <fullName evidence="2">DUF2953 domain-containing protein</fullName>
    </submittedName>
</protein>
<evidence type="ECO:0000313" key="2">
    <source>
        <dbReference type="EMBL" id="PZE21989.1"/>
    </source>
</evidence>
<organism evidence="2 3">
    <name type="scientific">Paenibacillus xerothermodurans</name>
    <dbReference type="NCBI Taxonomy" id="1977292"/>
    <lineage>
        <taxon>Bacteria</taxon>
        <taxon>Bacillati</taxon>
        <taxon>Bacillota</taxon>
        <taxon>Bacilli</taxon>
        <taxon>Bacillales</taxon>
        <taxon>Paenibacillaceae</taxon>
        <taxon>Paenibacillus</taxon>
    </lineage>
</organism>
<dbReference type="Proteomes" id="UP000214746">
    <property type="component" value="Unassembled WGS sequence"/>
</dbReference>
<keyword evidence="3" id="KW-1185">Reference proteome</keyword>
<dbReference type="OrthoDB" id="1683589at2"/>
<name>A0A2W1NBB5_PAEXE</name>